<dbReference type="Pfam" id="PF00140">
    <property type="entry name" value="Sigma70_r1_2"/>
    <property type="match status" value="1"/>
</dbReference>
<evidence type="ECO:0000259" key="6">
    <source>
        <dbReference type="Pfam" id="PF00140"/>
    </source>
</evidence>
<dbReference type="Gene3D" id="1.10.10.10">
    <property type="entry name" value="Winged helix-like DNA-binding domain superfamily/Winged helix DNA-binding domain"/>
    <property type="match status" value="1"/>
</dbReference>
<gene>
    <name evidence="9" type="ORF">GCM10009825_17660</name>
</gene>
<name>A0ABN2YYY2_9MICC</name>
<sequence length="385" mass="42061">MADLIHEANGRTPSPPAAVASVPESFDPNDSDWPQLLAAGGDFTDDAVADYLRRLSQYDLLTAEQEVELAQEIEAGLFAEQLLADGTSRVGQDIAELRTIVLLGKRAADALLQANLRLVVSIAKHYTHRGLDFLDLIQEGNIGLHRAICKFDFTKGFRFSTFAVWCIRSAITRALVNQARLIRLPGNVVDQLQKVRSAQRTAAMTGTLCSREDLARLTNNSVENVEYLLTWDKPIHSLDGQVPDGKGGTEAMAEQLLDPSDPEAADLLFHQQMKAQVHAVLNTLEAREARVIAMRFGMTGGAGTTLDAVAKAFGMTRHRVRQIEVTAMEKLKHPSRSNALRQYQFDCWSPSGGETASESALAAPRFSPAPATAETPRTPQHPARA</sequence>
<evidence type="ECO:0008006" key="11">
    <source>
        <dbReference type="Google" id="ProtNLM"/>
    </source>
</evidence>
<dbReference type="PANTHER" id="PTHR30603">
    <property type="entry name" value="RNA POLYMERASE SIGMA FACTOR RPO"/>
    <property type="match status" value="1"/>
</dbReference>
<protein>
    <recommendedName>
        <fullName evidence="11">RNA polymerase subunit sigma-70</fullName>
    </recommendedName>
</protein>
<keyword evidence="10" id="KW-1185">Reference proteome</keyword>
<evidence type="ECO:0000259" key="8">
    <source>
        <dbReference type="Pfam" id="PF04545"/>
    </source>
</evidence>
<dbReference type="InterPro" id="IPR013325">
    <property type="entry name" value="RNA_pol_sigma_r2"/>
</dbReference>
<evidence type="ECO:0000256" key="4">
    <source>
        <dbReference type="ARBA" id="ARBA00023163"/>
    </source>
</evidence>
<evidence type="ECO:0000256" key="2">
    <source>
        <dbReference type="ARBA" id="ARBA00023082"/>
    </source>
</evidence>
<reference evidence="9 10" key="1">
    <citation type="journal article" date="2019" name="Int. J. Syst. Evol. Microbiol.">
        <title>The Global Catalogue of Microorganisms (GCM) 10K type strain sequencing project: providing services to taxonomists for standard genome sequencing and annotation.</title>
        <authorList>
            <consortium name="The Broad Institute Genomics Platform"/>
            <consortium name="The Broad Institute Genome Sequencing Center for Infectious Disease"/>
            <person name="Wu L."/>
            <person name="Ma J."/>
        </authorList>
    </citation>
    <scope>NUCLEOTIDE SEQUENCE [LARGE SCALE GENOMIC DNA]</scope>
    <source>
        <strain evidence="9 10">JCM 15921</strain>
    </source>
</reference>
<feature type="domain" description="RNA polymerase sigma-70 region 4" evidence="8">
    <location>
        <begin position="280"/>
        <end position="333"/>
    </location>
</feature>
<organism evidence="9 10">
    <name type="scientific">Arthrobacter humicola</name>
    <dbReference type="NCBI Taxonomy" id="409291"/>
    <lineage>
        <taxon>Bacteria</taxon>
        <taxon>Bacillati</taxon>
        <taxon>Actinomycetota</taxon>
        <taxon>Actinomycetes</taxon>
        <taxon>Micrococcales</taxon>
        <taxon>Micrococcaceae</taxon>
        <taxon>Arthrobacter</taxon>
    </lineage>
</organism>
<feature type="domain" description="RNA polymerase sigma-70 region 1.2" evidence="6">
    <location>
        <begin position="46"/>
        <end position="79"/>
    </location>
</feature>
<dbReference type="RefSeq" id="WP_344364488.1">
    <property type="nucleotide sequence ID" value="NZ_BAAAQB010000026.1"/>
</dbReference>
<keyword evidence="1" id="KW-0805">Transcription regulation</keyword>
<dbReference type="SUPFAM" id="SSF88946">
    <property type="entry name" value="Sigma2 domain of RNA polymerase sigma factors"/>
    <property type="match status" value="1"/>
</dbReference>
<dbReference type="PANTHER" id="PTHR30603:SF47">
    <property type="entry name" value="RNA POLYMERASE SIGMA FACTOR SIGD, CHLOROPLASTIC"/>
    <property type="match status" value="1"/>
</dbReference>
<dbReference type="Proteomes" id="UP001500102">
    <property type="component" value="Unassembled WGS sequence"/>
</dbReference>
<keyword evidence="3" id="KW-0238">DNA-binding</keyword>
<dbReference type="CDD" id="cd06171">
    <property type="entry name" value="Sigma70_r4"/>
    <property type="match status" value="1"/>
</dbReference>
<dbReference type="InterPro" id="IPR036388">
    <property type="entry name" value="WH-like_DNA-bd_sf"/>
</dbReference>
<dbReference type="InterPro" id="IPR000943">
    <property type="entry name" value="RNA_pol_sigma70"/>
</dbReference>
<keyword evidence="2" id="KW-0731">Sigma factor</keyword>
<dbReference type="InterPro" id="IPR050239">
    <property type="entry name" value="Sigma-70_RNA_pol_init_factors"/>
</dbReference>
<dbReference type="InterPro" id="IPR014284">
    <property type="entry name" value="RNA_pol_sigma-70_dom"/>
</dbReference>
<feature type="region of interest" description="Disordered" evidence="5">
    <location>
        <begin position="1"/>
        <end position="27"/>
    </location>
</feature>
<keyword evidence="4" id="KW-0804">Transcription</keyword>
<evidence type="ECO:0000313" key="9">
    <source>
        <dbReference type="EMBL" id="GAA2134213.1"/>
    </source>
</evidence>
<evidence type="ECO:0000313" key="10">
    <source>
        <dbReference type="Proteomes" id="UP001500102"/>
    </source>
</evidence>
<feature type="compositionally biased region" description="Low complexity" evidence="5">
    <location>
        <begin position="368"/>
        <end position="378"/>
    </location>
</feature>
<evidence type="ECO:0000259" key="7">
    <source>
        <dbReference type="Pfam" id="PF04542"/>
    </source>
</evidence>
<evidence type="ECO:0000256" key="3">
    <source>
        <dbReference type="ARBA" id="ARBA00023125"/>
    </source>
</evidence>
<evidence type="ECO:0000256" key="1">
    <source>
        <dbReference type="ARBA" id="ARBA00023015"/>
    </source>
</evidence>
<dbReference type="EMBL" id="BAAAQB010000026">
    <property type="protein sequence ID" value="GAA2134213.1"/>
    <property type="molecule type" value="Genomic_DNA"/>
</dbReference>
<dbReference type="Pfam" id="PF04545">
    <property type="entry name" value="Sigma70_r4"/>
    <property type="match status" value="1"/>
</dbReference>
<dbReference type="NCBIfam" id="TIGR02937">
    <property type="entry name" value="sigma70-ECF"/>
    <property type="match status" value="1"/>
</dbReference>
<dbReference type="Gene3D" id="1.10.601.10">
    <property type="entry name" value="RNA Polymerase Primary Sigma Factor"/>
    <property type="match status" value="1"/>
</dbReference>
<dbReference type="Pfam" id="PF04542">
    <property type="entry name" value="Sigma70_r2"/>
    <property type="match status" value="1"/>
</dbReference>
<dbReference type="InterPro" id="IPR007627">
    <property type="entry name" value="RNA_pol_sigma70_r2"/>
</dbReference>
<feature type="domain" description="RNA polymerase sigma-70 region 2" evidence="7">
    <location>
        <begin position="111"/>
        <end position="180"/>
    </location>
</feature>
<dbReference type="SUPFAM" id="SSF88659">
    <property type="entry name" value="Sigma3 and sigma4 domains of RNA polymerase sigma factors"/>
    <property type="match status" value="1"/>
</dbReference>
<proteinExistence type="predicted"/>
<dbReference type="InterPro" id="IPR009042">
    <property type="entry name" value="RNA_pol_sigma70_r1_2"/>
</dbReference>
<dbReference type="PRINTS" id="PR00046">
    <property type="entry name" value="SIGMA70FCT"/>
</dbReference>
<dbReference type="InterPro" id="IPR013324">
    <property type="entry name" value="RNA_pol_sigma_r3/r4-like"/>
</dbReference>
<accession>A0ABN2YYY2</accession>
<evidence type="ECO:0000256" key="5">
    <source>
        <dbReference type="SAM" id="MobiDB-lite"/>
    </source>
</evidence>
<dbReference type="InterPro" id="IPR007630">
    <property type="entry name" value="RNA_pol_sigma70_r4"/>
</dbReference>
<feature type="region of interest" description="Disordered" evidence="5">
    <location>
        <begin position="350"/>
        <end position="385"/>
    </location>
</feature>
<comment type="caution">
    <text evidence="9">The sequence shown here is derived from an EMBL/GenBank/DDBJ whole genome shotgun (WGS) entry which is preliminary data.</text>
</comment>